<keyword evidence="4 8" id="KW-0808">Transferase</keyword>
<gene>
    <name evidence="11" type="primary">metA</name>
    <name evidence="8" type="synonym">metAA</name>
    <name evidence="11" type="ORF">F8C90_06445</name>
</gene>
<evidence type="ECO:0000256" key="2">
    <source>
        <dbReference type="ARBA" id="ARBA00022490"/>
    </source>
</evidence>
<evidence type="ECO:0000256" key="9">
    <source>
        <dbReference type="PIRSR" id="PIRSR000450-1"/>
    </source>
</evidence>
<keyword evidence="12" id="KW-1185">Reference proteome</keyword>
<dbReference type="OrthoDB" id="9772423at2"/>
<evidence type="ECO:0000256" key="7">
    <source>
        <dbReference type="ARBA" id="ARBA00049043"/>
    </source>
</evidence>
<evidence type="ECO:0000256" key="4">
    <source>
        <dbReference type="ARBA" id="ARBA00022679"/>
    </source>
</evidence>
<feature type="active site" evidence="8">
    <location>
        <position position="237"/>
    </location>
</feature>
<dbReference type="UniPathway" id="UPA00051">
    <property type="reaction ID" value="UER00074"/>
</dbReference>
<dbReference type="CDD" id="cd03131">
    <property type="entry name" value="GATase1_HTS"/>
    <property type="match status" value="1"/>
</dbReference>
<comment type="similarity">
    <text evidence="8">Belongs to the MetA family.</text>
</comment>
<dbReference type="AlphaFoldDB" id="A0A6N6NL56"/>
<feature type="binding site" evidence="8">
    <location>
        <position position="192"/>
    </location>
    <ligand>
        <name>substrate</name>
    </ligand>
</feature>
<dbReference type="RefSeq" id="WP_158049676.1">
    <property type="nucleotide sequence ID" value="NZ_DBFAGY010000069.1"/>
</dbReference>
<keyword evidence="5 8" id="KW-0486">Methionine biosynthesis</keyword>
<evidence type="ECO:0000256" key="8">
    <source>
        <dbReference type="HAMAP-Rule" id="MF_00295"/>
    </source>
</evidence>
<name>A0A6N6NL56_9ACTN</name>
<proteinExistence type="inferred from homology"/>
<evidence type="ECO:0000256" key="6">
    <source>
        <dbReference type="ARBA" id="ARBA00023315"/>
    </source>
</evidence>
<feature type="binding site" evidence="8">
    <location>
        <position position="249"/>
    </location>
    <ligand>
        <name>substrate</name>
    </ligand>
</feature>
<feature type="active site" description="Acyl-thioester intermediate" evidence="8 9">
    <location>
        <position position="142"/>
    </location>
</feature>
<keyword evidence="6 8" id="KW-0012">Acyltransferase</keyword>
<comment type="function">
    <text evidence="8">Transfers an acetyl group from acetyl-CoA to L-homoserine, forming acetyl-L-homoserine.</text>
</comment>
<dbReference type="InterPro" id="IPR005697">
    <property type="entry name" value="HST_MetA"/>
</dbReference>
<feature type="site" description="Important for acyl-CoA specificity" evidence="8">
    <location>
        <position position="111"/>
    </location>
</feature>
<feature type="binding site" evidence="8">
    <location>
        <position position="163"/>
    </location>
    <ligand>
        <name>substrate</name>
    </ligand>
</feature>
<reference evidence="11 12" key="1">
    <citation type="submission" date="2019-09" db="EMBL/GenBank/DDBJ databases">
        <title>Whole genome shotgun sequencing (WGS) of Ellagibacter isourolithinifaciens DSM 104140(T) and Adlercreutzia muris DSM 29508(T).</title>
        <authorList>
            <person name="Stoll D.A."/>
            <person name="Danylec N."/>
            <person name="Huch M."/>
        </authorList>
    </citation>
    <scope>NUCLEOTIDE SEQUENCE [LARGE SCALE GENOMIC DNA]</scope>
    <source>
        <strain evidence="11 12">DSM 104140</strain>
    </source>
</reference>
<comment type="pathway">
    <text evidence="8">Amino-acid biosynthesis; L-methionine biosynthesis via de novo pathway; O-acetyl-L-homoserine from L-homoserine: step 1/1.</text>
</comment>
<dbReference type="EMBL" id="WAJR01000013">
    <property type="protein sequence ID" value="KAB1640383.1"/>
    <property type="molecule type" value="Genomic_DNA"/>
</dbReference>
<organism evidence="11 12">
    <name type="scientific">Ellagibacter isourolithinifaciens</name>
    <dbReference type="NCBI Taxonomy" id="2137581"/>
    <lineage>
        <taxon>Bacteria</taxon>
        <taxon>Bacillati</taxon>
        <taxon>Actinomycetota</taxon>
        <taxon>Coriobacteriia</taxon>
        <taxon>Eggerthellales</taxon>
        <taxon>Eggerthellaceae</taxon>
        <taxon>Ellagibacter</taxon>
    </lineage>
</organism>
<comment type="catalytic activity">
    <reaction evidence="7 8">
        <text>L-homoserine + acetyl-CoA = O-acetyl-L-homoserine + CoA</text>
        <dbReference type="Rhea" id="RHEA:13701"/>
        <dbReference type="ChEBI" id="CHEBI:57287"/>
        <dbReference type="ChEBI" id="CHEBI:57288"/>
        <dbReference type="ChEBI" id="CHEBI:57476"/>
        <dbReference type="ChEBI" id="CHEBI:57716"/>
        <dbReference type="EC" id="2.3.1.31"/>
    </reaction>
</comment>
<dbReference type="GeneID" id="98658042"/>
<evidence type="ECO:0000313" key="11">
    <source>
        <dbReference type="EMBL" id="KAB1640383.1"/>
    </source>
</evidence>
<keyword evidence="3 8" id="KW-0028">Amino-acid biosynthesis</keyword>
<comment type="subcellular location">
    <subcellularLocation>
        <location evidence="1 8">Cytoplasm</location>
    </subcellularLocation>
</comment>
<dbReference type="GO" id="GO:0005737">
    <property type="term" value="C:cytoplasm"/>
    <property type="evidence" value="ECO:0007669"/>
    <property type="project" value="UniProtKB-SubCell"/>
</dbReference>
<comment type="caution">
    <text evidence="8">Lacks conserved residue(s) required for the propagation of feature annotation.</text>
</comment>
<feature type="region of interest" description="Disordered" evidence="10">
    <location>
        <begin position="250"/>
        <end position="273"/>
    </location>
</feature>
<dbReference type="HAMAP" id="MF_00295">
    <property type="entry name" value="MetA_acyltransf"/>
    <property type="match status" value="1"/>
</dbReference>
<dbReference type="PANTHER" id="PTHR20919">
    <property type="entry name" value="HOMOSERINE O-SUCCINYLTRANSFERASE"/>
    <property type="match status" value="1"/>
</dbReference>
<dbReference type="PANTHER" id="PTHR20919:SF0">
    <property type="entry name" value="HOMOSERINE O-SUCCINYLTRANSFERASE"/>
    <property type="match status" value="1"/>
</dbReference>
<dbReference type="GO" id="GO:0019281">
    <property type="term" value="P:L-methionine biosynthetic process from homoserine via O-succinyl-L-homoserine and cystathionine"/>
    <property type="evidence" value="ECO:0007669"/>
    <property type="project" value="InterPro"/>
</dbReference>
<sequence length="313" mass="36472">MPIKIPDSLPATAQLEKENIFVMTEHRALHQDIRPLRVLLLNLMPTKITTETQILRKLSNTPLQIEVELLRTKSHVAKNVSEEHLETFYVSFDDVKDEHFDGLIITGAPVELLDFHDVDYWDELTRIMDWSKTNVHSTLHICWGAQAGIYYRYGVEKYELDEKTTGVFEHRVVKPSSPWVRGFDDRFRAPHSRYTNVRAEDIEANPNLEIIAESDEAGVYMAKSTDSRNFFVFGHPEYDRETLNVEYERDSKTHPNAPLPKHYYPDDDPTQPAESTWRAHAQLLYTNWLNYYVYQTTPYEIDAIGHEEAADDE</sequence>
<dbReference type="InterPro" id="IPR033752">
    <property type="entry name" value="MetA_family"/>
</dbReference>
<dbReference type="EC" id="2.3.1.31" evidence="8"/>
<dbReference type="GO" id="GO:0004414">
    <property type="term" value="F:homoserine O-acetyltransferase activity"/>
    <property type="evidence" value="ECO:0007669"/>
    <property type="project" value="UniProtKB-EC"/>
</dbReference>
<dbReference type="Proteomes" id="UP000468668">
    <property type="component" value="Unassembled WGS sequence"/>
</dbReference>
<dbReference type="InterPro" id="IPR029062">
    <property type="entry name" value="Class_I_gatase-like"/>
</dbReference>
<dbReference type="PIRSF" id="PIRSF000450">
    <property type="entry name" value="H_ser_succinyltr"/>
    <property type="match status" value="1"/>
</dbReference>
<evidence type="ECO:0000256" key="5">
    <source>
        <dbReference type="ARBA" id="ARBA00023167"/>
    </source>
</evidence>
<comment type="caution">
    <text evidence="11">The sequence shown here is derived from an EMBL/GenBank/DDBJ whole genome shotgun (WGS) entry which is preliminary data.</text>
</comment>
<evidence type="ECO:0000256" key="10">
    <source>
        <dbReference type="SAM" id="MobiDB-lite"/>
    </source>
</evidence>
<evidence type="ECO:0000256" key="3">
    <source>
        <dbReference type="ARBA" id="ARBA00022605"/>
    </source>
</evidence>
<protein>
    <recommendedName>
        <fullName evidence="8">Homoserine O-acetyltransferase</fullName>
        <shortName evidence="8">HAT</shortName>
        <ecNumber evidence="8">2.3.1.31</ecNumber>
    </recommendedName>
    <alternativeName>
        <fullName evidence="8">Homoserine transacetylase</fullName>
        <shortName evidence="8">HTA</shortName>
    </alternativeName>
</protein>
<feature type="site" description="Important for substrate specificity" evidence="8">
    <location>
        <position position="192"/>
    </location>
</feature>
<dbReference type="NCBIfam" id="TIGR01001">
    <property type="entry name" value="metA"/>
    <property type="match status" value="1"/>
</dbReference>
<accession>A0A6N6NL56</accession>
<feature type="active site" description="Proton acceptor" evidence="8">
    <location>
        <position position="235"/>
    </location>
</feature>
<dbReference type="GO" id="GO:0008899">
    <property type="term" value="F:homoserine O-succinyltransferase activity"/>
    <property type="evidence" value="ECO:0007669"/>
    <property type="project" value="UniProtKB-UniRule"/>
</dbReference>
<dbReference type="Gene3D" id="3.40.50.880">
    <property type="match status" value="1"/>
</dbReference>
<evidence type="ECO:0000313" key="12">
    <source>
        <dbReference type="Proteomes" id="UP000468668"/>
    </source>
</evidence>
<dbReference type="Pfam" id="PF04204">
    <property type="entry name" value="HTS"/>
    <property type="match status" value="1"/>
</dbReference>
<evidence type="ECO:0000256" key="1">
    <source>
        <dbReference type="ARBA" id="ARBA00004496"/>
    </source>
</evidence>
<dbReference type="SUPFAM" id="SSF52317">
    <property type="entry name" value="Class I glutamine amidotransferase-like"/>
    <property type="match status" value="1"/>
</dbReference>
<dbReference type="FunFam" id="3.40.50.880:FF:000004">
    <property type="entry name" value="Homoserine O-succinyltransferase"/>
    <property type="match status" value="1"/>
</dbReference>
<keyword evidence="2 8" id="KW-0963">Cytoplasm</keyword>